<evidence type="ECO:0000313" key="6">
    <source>
        <dbReference type="Proteomes" id="UP000271554"/>
    </source>
</evidence>
<gene>
    <name evidence="5" type="primary">rslA</name>
    <name evidence="5" type="ORF">DWB77_01317</name>
</gene>
<dbReference type="EMBL" id="CP032698">
    <property type="protein sequence ID" value="AYG79207.1"/>
    <property type="molecule type" value="Genomic_DNA"/>
</dbReference>
<organism evidence="5 6">
    <name type="scientific">Streptomyces hundungensis</name>
    <dbReference type="NCBI Taxonomy" id="1077946"/>
    <lineage>
        <taxon>Bacteria</taxon>
        <taxon>Bacillati</taxon>
        <taxon>Actinomycetota</taxon>
        <taxon>Actinomycetes</taxon>
        <taxon>Kitasatosporales</taxon>
        <taxon>Streptomycetaceae</taxon>
        <taxon>Streptomyces</taxon>
    </lineage>
</organism>
<name>A0A387HET8_9ACTN</name>
<feature type="domain" description="Putative zinc-finger" evidence="4">
    <location>
        <begin position="6"/>
        <end position="37"/>
    </location>
</feature>
<keyword evidence="3" id="KW-0812">Transmembrane</keyword>
<dbReference type="RefSeq" id="WP_120720344.1">
    <property type="nucleotide sequence ID" value="NZ_CP032698.1"/>
</dbReference>
<evidence type="ECO:0000256" key="3">
    <source>
        <dbReference type="SAM" id="Phobius"/>
    </source>
</evidence>
<proteinExistence type="predicted"/>
<protein>
    <submittedName>
        <fullName evidence="5">Anti-sigma-L factor RslA</fullName>
    </submittedName>
</protein>
<keyword evidence="3" id="KW-1133">Transmembrane helix</keyword>
<dbReference type="Proteomes" id="UP000271554">
    <property type="component" value="Chromosome"/>
</dbReference>
<dbReference type="InterPro" id="IPR027383">
    <property type="entry name" value="Znf_put"/>
</dbReference>
<evidence type="ECO:0000313" key="5">
    <source>
        <dbReference type="EMBL" id="AYG79207.1"/>
    </source>
</evidence>
<keyword evidence="3" id="KW-0472">Membrane</keyword>
<keyword evidence="2" id="KW-0804">Transcription</keyword>
<evidence type="ECO:0000256" key="1">
    <source>
        <dbReference type="ARBA" id="ARBA00023015"/>
    </source>
</evidence>
<dbReference type="Gene3D" id="1.10.10.1320">
    <property type="entry name" value="Anti-sigma factor, zinc-finger domain"/>
    <property type="match status" value="1"/>
</dbReference>
<evidence type="ECO:0000256" key="2">
    <source>
        <dbReference type="ARBA" id="ARBA00023163"/>
    </source>
</evidence>
<dbReference type="KEGG" id="shun:DWB77_01317"/>
<dbReference type="OrthoDB" id="5185837at2"/>
<evidence type="ECO:0000259" key="4">
    <source>
        <dbReference type="Pfam" id="PF13490"/>
    </source>
</evidence>
<sequence>MSSPQIHRDAGAYALGVLGAADVFRFEEHLTGCAPCRALLAEFGGVTALLAAYAADRPDPVGPVSPEVLHRMLAAVAGRRRRGRAARLALVAAAAVLVAGGVGVVLEPAAPGWKVAAHAPGVTATLVTAPKEWGTDVELGLTGAAPASCTLVAVGRDGTRQTVATWADRSGQPVRMRGSAGLAQGAIARFEVRTADGTRLATIAPR</sequence>
<feature type="transmembrane region" description="Helical" evidence="3">
    <location>
        <begin position="88"/>
        <end position="106"/>
    </location>
</feature>
<dbReference type="Pfam" id="PF13490">
    <property type="entry name" value="zf-HC2"/>
    <property type="match status" value="1"/>
</dbReference>
<dbReference type="AlphaFoldDB" id="A0A387HET8"/>
<reference evidence="5 6" key="1">
    <citation type="submission" date="2018-10" db="EMBL/GenBank/DDBJ databases">
        <title>Relationship between Morphology and Antimicrobial Activity in Streptomyces.</title>
        <authorList>
            <person name="Kang H.J."/>
            <person name="Kim S.B."/>
        </authorList>
    </citation>
    <scope>NUCLEOTIDE SEQUENCE [LARGE SCALE GENOMIC DNA]</scope>
    <source>
        <strain evidence="5 6">BH38</strain>
    </source>
</reference>
<dbReference type="InterPro" id="IPR041916">
    <property type="entry name" value="Anti_sigma_zinc_sf"/>
</dbReference>
<keyword evidence="1" id="KW-0805">Transcription regulation</keyword>
<accession>A0A387HET8</accession>
<keyword evidence="6" id="KW-1185">Reference proteome</keyword>